<protein>
    <submittedName>
        <fullName evidence="9">tRNA synthetase class I (E and Q), catalytic domain protein</fullName>
    </submittedName>
</protein>
<dbReference type="KEGG" id="tet:TTHERM_00974260"/>
<dbReference type="STRING" id="312017.Q22WR7"/>
<sequence length="561" mass="67473">MILKQLIKYQFSNIRPMRVKYVLQSNHTMFNLNHFRSALAAYYYARSNGASFILHLDDIKDQSDHLDFRDLYTGILKQCINWDEGYQNQYEEEGQLGPYESSKKLDRYKEIAEQLIKEGKAYRCFCDKETHIQQNNLIYKNNKIPQYSGVCRNLTEEQIQKKLNDKVEYCIRLKTDELTRDPYKKIFYKDEIQLNPFIYQAFLYDMIIFKTNGQPSKFFSFSIDDIDQKITHVVRNQEWMKDIPKQQVIYQLLNHQDQPKFFHLPNMLDSNHRYFKNEELFRYFQVKDFIKQGVSIQALANFVITQIWRNQVVNQKIKQLKEEGKTQDEIYALELYSPEYLMNSFTMQDVKQESFEYDQLKLNYFNRYFIRQKYMPLFGDDISQKQSDKLINEFREILIQQLGPDFQEAIDRVKDKNIVQIIEIVTNRIRKYEDLSSYPFFFTDPTYNTQREKSSRELVFKDPVINQKYAQVIKDMINIYNKKLADSQFDESNINKQISYYIKNVNSKLDKDVYYKFLRFTLTGYHQSHAIGLVSQIIGKSACLRRLRNMQKLLEEVPQQE</sequence>
<evidence type="ECO:0000259" key="7">
    <source>
        <dbReference type="Pfam" id="PF00749"/>
    </source>
</evidence>
<evidence type="ECO:0000256" key="2">
    <source>
        <dbReference type="ARBA" id="ARBA00022741"/>
    </source>
</evidence>
<dbReference type="InParanoid" id="Q22WR7"/>
<dbReference type="InterPro" id="IPR008925">
    <property type="entry name" value="aa_tRNA-synth_I_cd-bd_sf"/>
</dbReference>
<evidence type="ECO:0000256" key="5">
    <source>
        <dbReference type="ARBA" id="ARBA00023146"/>
    </source>
</evidence>
<dbReference type="Gene3D" id="3.90.800.10">
    <property type="entry name" value="Glutamyl-tRNA Synthetase, Domain 3"/>
    <property type="match status" value="1"/>
</dbReference>
<dbReference type="InterPro" id="IPR020751">
    <property type="entry name" value="aa-tRNA-synth_I_codon-bd_sub2"/>
</dbReference>
<evidence type="ECO:0000256" key="1">
    <source>
        <dbReference type="ARBA" id="ARBA00022598"/>
    </source>
</evidence>
<dbReference type="SUPFAM" id="SSF48163">
    <property type="entry name" value="An anticodon-binding domain of class I aminoacyl-tRNA synthetases"/>
    <property type="match status" value="1"/>
</dbReference>
<evidence type="ECO:0000256" key="4">
    <source>
        <dbReference type="ARBA" id="ARBA00022917"/>
    </source>
</evidence>
<proteinExistence type="inferred from homology"/>
<dbReference type="GO" id="GO:0005829">
    <property type="term" value="C:cytosol"/>
    <property type="evidence" value="ECO:0007669"/>
    <property type="project" value="TreeGrafter"/>
</dbReference>
<evidence type="ECO:0000259" key="8">
    <source>
        <dbReference type="Pfam" id="PF19269"/>
    </source>
</evidence>
<organism evidence="9 10">
    <name type="scientific">Tetrahymena thermophila (strain SB210)</name>
    <dbReference type="NCBI Taxonomy" id="312017"/>
    <lineage>
        <taxon>Eukaryota</taxon>
        <taxon>Sar</taxon>
        <taxon>Alveolata</taxon>
        <taxon>Ciliophora</taxon>
        <taxon>Intramacronucleata</taxon>
        <taxon>Oligohymenophorea</taxon>
        <taxon>Hymenostomatida</taxon>
        <taxon>Tetrahymenina</taxon>
        <taxon>Tetrahymenidae</taxon>
        <taxon>Tetrahymena</taxon>
    </lineage>
</organism>
<dbReference type="OMA" id="EYDRTCA"/>
<evidence type="ECO:0000313" key="10">
    <source>
        <dbReference type="Proteomes" id="UP000009168"/>
    </source>
</evidence>
<dbReference type="SUPFAM" id="SSF52374">
    <property type="entry name" value="Nucleotidylyl transferase"/>
    <property type="match status" value="1"/>
</dbReference>
<dbReference type="GO" id="GO:0006424">
    <property type="term" value="P:glutamyl-tRNA aminoacylation"/>
    <property type="evidence" value="ECO:0007669"/>
    <property type="project" value="TreeGrafter"/>
</dbReference>
<evidence type="ECO:0000256" key="6">
    <source>
        <dbReference type="RuleBase" id="RU363037"/>
    </source>
</evidence>
<keyword evidence="3 6" id="KW-0067">ATP-binding</keyword>
<dbReference type="OrthoDB" id="428822at2759"/>
<feature type="domain" description="Aminoacyl-tRNA synthetase class I anticodon-binding" evidence="8">
    <location>
        <begin position="406"/>
        <end position="549"/>
    </location>
</feature>
<dbReference type="Proteomes" id="UP000009168">
    <property type="component" value="Unassembled WGS sequence"/>
</dbReference>
<dbReference type="PANTHER" id="PTHR43311">
    <property type="entry name" value="GLUTAMATE--TRNA LIGASE"/>
    <property type="match status" value="1"/>
</dbReference>
<evidence type="ECO:0000313" key="9">
    <source>
        <dbReference type="EMBL" id="EAR89725.1"/>
    </source>
</evidence>
<dbReference type="Gene3D" id="1.10.10.350">
    <property type="match status" value="1"/>
</dbReference>
<evidence type="ECO:0000256" key="3">
    <source>
        <dbReference type="ARBA" id="ARBA00022840"/>
    </source>
</evidence>
<dbReference type="GO" id="GO:0000049">
    <property type="term" value="F:tRNA binding"/>
    <property type="evidence" value="ECO:0007669"/>
    <property type="project" value="InterPro"/>
</dbReference>
<keyword evidence="10" id="KW-1185">Reference proteome</keyword>
<dbReference type="InterPro" id="IPR049940">
    <property type="entry name" value="GluQ/Sye"/>
</dbReference>
<dbReference type="GO" id="GO:0004818">
    <property type="term" value="F:glutamate-tRNA ligase activity"/>
    <property type="evidence" value="ECO:0007669"/>
    <property type="project" value="TreeGrafter"/>
</dbReference>
<name>Q22WR7_TETTS</name>
<dbReference type="Gene3D" id="3.40.50.620">
    <property type="entry name" value="HUPs"/>
    <property type="match status" value="1"/>
</dbReference>
<dbReference type="Pfam" id="PF19269">
    <property type="entry name" value="Anticodon_2"/>
    <property type="match status" value="1"/>
</dbReference>
<dbReference type="AlphaFoldDB" id="Q22WR7"/>
<keyword evidence="2 6" id="KW-0547">Nucleotide-binding</keyword>
<dbReference type="GO" id="GO:0005524">
    <property type="term" value="F:ATP binding"/>
    <property type="evidence" value="ECO:0007669"/>
    <property type="project" value="UniProtKB-KW"/>
</dbReference>
<dbReference type="eggNOG" id="KOG1149">
    <property type="taxonomic scope" value="Eukaryota"/>
</dbReference>
<gene>
    <name evidence="9" type="ORF">TTHERM_00974260</name>
</gene>
<dbReference type="InterPro" id="IPR020061">
    <property type="entry name" value="Glu_tRNA_lig_a-bdl"/>
</dbReference>
<dbReference type="Gene3D" id="1.10.1160.10">
    <property type="entry name" value="Glutamyl-trna Synthetase, Domain 2"/>
    <property type="match status" value="1"/>
</dbReference>
<dbReference type="GeneID" id="7844427"/>
<dbReference type="Pfam" id="PF00749">
    <property type="entry name" value="tRNA-synt_1c"/>
    <property type="match status" value="1"/>
</dbReference>
<dbReference type="RefSeq" id="XP_001009970.1">
    <property type="nucleotide sequence ID" value="XM_001009970.1"/>
</dbReference>
<comment type="similarity">
    <text evidence="6">Belongs to the class-I aminoacyl-tRNA synthetase family.</text>
</comment>
<dbReference type="HOGENOM" id="CLU_486196_0_0_1"/>
<keyword evidence="5 6" id="KW-0030">Aminoacyl-tRNA synthetase</keyword>
<dbReference type="InterPro" id="IPR020058">
    <property type="entry name" value="Glu/Gln-tRNA-synth_Ib_cat-dom"/>
</dbReference>
<dbReference type="EMBL" id="GG662813">
    <property type="protein sequence ID" value="EAR89725.1"/>
    <property type="molecule type" value="Genomic_DNA"/>
</dbReference>
<keyword evidence="4 6" id="KW-0648">Protein biosynthesis</keyword>
<reference evidence="10" key="1">
    <citation type="journal article" date="2006" name="PLoS Biol.">
        <title>Macronuclear genome sequence of the ciliate Tetrahymena thermophila, a model eukaryote.</title>
        <authorList>
            <person name="Eisen J.A."/>
            <person name="Coyne R.S."/>
            <person name="Wu M."/>
            <person name="Wu D."/>
            <person name="Thiagarajan M."/>
            <person name="Wortman J.R."/>
            <person name="Badger J.H."/>
            <person name="Ren Q."/>
            <person name="Amedeo P."/>
            <person name="Jones K.M."/>
            <person name="Tallon L.J."/>
            <person name="Delcher A.L."/>
            <person name="Salzberg S.L."/>
            <person name="Silva J.C."/>
            <person name="Haas B.J."/>
            <person name="Majoros W.H."/>
            <person name="Farzad M."/>
            <person name="Carlton J.M."/>
            <person name="Smith R.K. Jr."/>
            <person name="Garg J."/>
            <person name="Pearlman R.E."/>
            <person name="Karrer K.M."/>
            <person name="Sun L."/>
            <person name="Manning G."/>
            <person name="Elde N.C."/>
            <person name="Turkewitz A.P."/>
            <person name="Asai D.J."/>
            <person name="Wilkes D.E."/>
            <person name="Wang Y."/>
            <person name="Cai H."/>
            <person name="Collins K."/>
            <person name="Stewart B.A."/>
            <person name="Lee S.R."/>
            <person name="Wilamowska K."/>
            <person name="Weinberg Z."/>
            <person name="Ruzzo W.L."/>
            <person name="Wloga D."/>
            <person name="Gaertig J."/>
            <person name="Frankel J."/>
            <person name="Tsao C.-C."/>
            <person name="Gorovsky M.A."/>
            <person name="Keeling P.J."/>
            <person name="Waller R.F."/>
            <person name="Patron N.J."/>
            <person name="Cherry J.M."/>
            <person name="Stover N.A."/>
            <person name="Krieger C.J."/>
            <person name="del Toro C."/>
            <person name="Ryder H.F."/>
            <person name="Williamson S.C."/>
            <person name="Barbeau R.A."/>
            <person name="Hamilton E.P."/>
            <person name="Orias E."/>
        </authorList>
    </citation>
    <scope>NUCLEOTIDE SEQUENCE [LARGE SCALE GENOMIC DNA]</scope>
    <source>
        <strain evidence="10">SB210</strain>
    </source>
</reference>
<feature type="domain" description="Glutamyl/glutaminyl-tRNA synthetase class Ib catalytic" evidence="7">
    <location>
        <begin position="34"/>
        <end position="313"/>
    </location>
</feature>
<dbReference type="InterPro" id="IPR045462">
    <property type="entry name" value="aa-tRNA-synth_I_cd-bd"/>
</dbReference>
<accession>Q22WR7</accession>
<dbReference type="InterPro" id="IPR014729">
    <property type="entry name" value="Rossmann-like_a/b/a_fold"/>
</dbReference>
<keyword evidence="1 6" id="KW-0436">Ligase</keyword>
<dbReference type="PANTHER" id="PTHR43311:SF1">
    <property type="entry name" value="GLUTAMYL-Q TRNA(ASP) SYNTHETASE"/>
    <property type="match status" value="1"/>
</dbReference>